<accession>A0A1V6PMP7</accession>
<dbReference type="OMA" id="YQGIPDN"/>
<proteinExistence type="predicted"/>
<reference evidence="3" key="1">
    <citation type="journal article" date="2017" name="Nat. Microbiol.">
        <title>Global analysis of biosynthetic gene clusters reveals vast potential of secondary metabolite production in Penicillium species.</title>
        <authorList>
            <person name="Nielsen J.C."/>
            <person name="Grijseels S."/>
            <person name="Prigent S."/>
            <person name="Ji B."/>
            <person name="Dainat J."/>
            <person name="Nielsen K.F."/>
            <person name="Frisvad J.C."/>
            <person name="Workman M."/>
            <person name="Nielsen J."/>
        </authorList>
    </citation>
    <scope>NUCLEOTIDE SEQUENCE [LARGE SCALE GENOMIC DNA]</scope>
    <source>
        <strain evidence="3">IBT 11843</strain>
    </source>
</reference>
<organism evidence="2 3">
    <name type="scientific">Penicillium decumbens</name>
    <dbReference type="NCBI Taxonomy" id="69771"/>
    <lineage>
        <taxon>Eukaryota</taxon>
        <taxon>Fungi</taxon>
        <taxon>Dikarya</taxon>
        <taxon>Ascomycota</taxon>
        <taxon>Pezizomycotina</taxon>
        <taxon>Eurotiomycetes</taxon>
        <taxon>Eurotiomycetidae</taxon>
        <taxon>Eurotiales</taxon>
        <taxon>Aspergillaceae</taxon>
        <taxon>Penicillium</taxon>
    </lineage>
</organism>
<dbReference type="Proteomes" id="UP000191522">
    <property type="component" value="Unassembled WGS sequence"/>
</dbReference>
<feature type="signal peptide" evidence="1">
    <location>
        <begin position="1"/>
        <end position="18"/>
    </location>
</feature>
<feature type="chain" id="PRO_5012099233" evidence="1">
    <location>
        <begin position="19"/>
        <end position="154"/>
    </location>
</feature>
<gene>
    <name evidence="2" type="ORF">PENDEC_c001G03865</name>
</gene>
<keyword evidence="1" id="KW-0732">Signal</keyword>
<comment type="caution">
    <text evidence="2">The sequence shown here is derived from an EMBL/GenBank/DDBJ whole genome shotgun (WGS) entry which is preliminary data.</text>
</comment>
<evidence type="ECO:0000313" key="3">
    <source>
        <dbReference type="Proteomes" id="UP000191522"/>
    </source>
</evidence>
<evidence type="ECO:0000256" key="1">
    <source>
        <dbReference type="SAM" id="SignalP"/>
    </source>
</evidence>
<protein>
    <submittedName>
        <fullName evidence="2">Uncharacterized protein</fullName>
    </submittedName>
</protein>
<dbReference type="EMBL" id="MDYL01000001">
    <property type="protein sequence ID" value="OQD78300.1"/>
    <property type="molecule type" value="Genomic_DNA"/>
</dbReference>
<dbReference type="OrthoDB" id="2408539at2759"/>
<dbReference type="AlphaFoldDB" id="A0A1V6PMP7"/>
<name>A0A1V6PMP7_PENDC</name>
<sequence length="154" mass="17265">MKFTAAIITSLLATSAVAFDKWQPWGKRDYSCVNVYQGIPDYSTVTAGQTVHLRFNRKPTSHCTDPLNKYPGDKYSVWLYNNPVRDRDTINFDERMQIVSGIAESAGVVDVKIPEDLPQVRNDSVWYLRLDTALSTAPQMPSIYNAAGPFTITA</sequence>
<keyword evidence="3" id="KW-1185">Reference proteome</keyword>
<evidence type="ECO:0000313" key="2">
    <source>
        <dbReference type="EMBL" id="OQD78300.1"/>
    </source>
</evidence>